<dbReference type="InterPro" id="IPR022688">
    <property type="entry name" value="G2P_C"/>
</dbReference>
<comment type="caution">
    <text evidence="3">The sequence shown here is derived from an EMBL/GenBank/DDBJ whole genome shotgun (WGS) entry which is preliminary data.</text>
</comment>
<proteinExistence type="predicted"/>
<organism evidence="3 4">
    <name type="scientific">Iodobacter violaceini</name>
    <dbReference type="NCBI Taxonomy" id="3044271"/>
    <lineage>
        <taxon>Bacteria</taxon>
        <taxon>Pseudomonadati</taxon>
        <taxon>Pseudomonadota</taxon>
        <taxon>Betaproteobacteria</taxon>
        <taxon>Neisseriales</taxon>
        <taxon>Chitinibacteraceae</taxon>
        <taxon>Iodobacter</taxon>
    </lineage>
</organism>
<evidence type="ECO:0008006" key="5">
    <source>
        <dbReference type="Google" id="ProtNLM"/>
    </source>
</evidence>
<name>A0ABX0KP42_9NEIS</name>
<dbReference type="InterPro" id="IPR022686">
    <property type="entry name" value="G2P_N"/>
</dbReference>
<evidence type="ECO:0000313" key="3">
    <source>
        <dbReference type="EMBL" id="NHQ85299.1"/>
    </source>
</evidence>
<dbReference type="Pfam" id="PF05144">
    <property type="entry name" value="Phage_CRI"/>
    <property type="match status" value="1"/>
</dbReference>
<sequence length="401" mass="45588">MSGVFIDWITLSQSDFSKNVEFLGPFSVLRDNENLPANSDFSLPYVDSGFVVKYGRDLATMKIDDEEEWYSHSRVHHEGSFSSGLMLRCDGSRVEFSGNVGRFDRPDNLFNYNFEETIRKANEFLALYGLPAFHAGDYAVNPNPSQYDIDNGLLDQWSGATVSMLHLTKNYNTGSAANAQAAIDWLATQSKSHVKRSRSGESTMSWGRKGGRVYLKAYIKAQEMLDHARTHGRTREEVINDPVYQYCLKNGVIRFELEAGRLLLRDSQLRFMGDITMQKLNDLFDEHVMPILGRVRDDITRIDFDTLDIASGPKMAALAYLRGEDVRTHLSRATFFRYAKVLREYGIDISEPLKGSETFTAVIKVIDIQAINEPPAWYWDHQTRMTQFAANDVKVLKLVNG</sequence>
<feature type="domain" description="Replication-associated protein G2P C-terminal" evidence="2">
    <location>
        <begin position="320"/>
        <end position="379"/>
    </location>
</feature>
<accession>A0ABX0KP42</accession>
<evidence type="ECO:0000259" key="2">
    <source>
        <dbReference type="Pfam" id="PF05155"/>
    </source>
</evidence>
<reference evidence="3 4" key="1">
    <citation type="submission" date="2020-03" db="EMBL/GenBank/DDBJ databases">
        <title>Draft genome sequence of environmentally isolated violet-colored cultures.</title>
        <authorList>
            <person name="Wilson H.S."/>
        </authorList>
    </citation>
    <scope>NUCLEOTIDE SEQUENCE [LARGE SCALE GENOMIC DNA]</scope>
    <source>
        <strain evidence="3 4">HSC-16F04</strain>
    </source>
</reference>
<protein>
    <recommendedName>
        <fullName evidence="5">Replication-associated protein G2P N-terminal domain-containing protein</fullName>
    </recommendedName>
</protein>
<dbReference type="Pfam" id="PF05155">
    <property type="entry name" value="G2P_X_C"/>
    <property type="match status" value="1"/>
</dbReference>
<feature type="domain" description="Replication-associated protein G2P N-terminal" evidence="1">
    <location>
        <begin position="73"/>
        <end position="276"/>
    </location>
</feature>
<evidence type="ECO:0000313" key="4">
    <source>
        <dbReference type="Proteomes" id="UP000712570"/>
    </source>
</evidence>
<keyword evidence="4" id="KW-1185">Reference proteome</keyword>
<evidence type="ECO:0000259" key="1">
    <source>
        <dbReference type="Pfam" id="PF05144"/>
    </source>
</evidence>
<dbReference type="Proteomes" id="UP000712570">
    <property type="component" value="Unassembled WGS sequence"/>
</dbReference>
<gene>
    <name evidence="3" type="ORF">HA050_04130</name>
</gene>
<dbReference type="EMBL" id="JAAOLX010000002">
    <property type="protein sequence ID" value="NHQ85299.1"/>
    <property type="molecule type" value="Genomic_DNA"/>
</dbReference>
<dbReference type="RefSeq" id="WP_166822460.1">
    <property type="nucleotide sequence ID" value="NZ_JAAOLX010000002.1"/>
</dbReference>